<name>A0A2P2NGQ6_RHIMU</name>
<dbReference type="EMBL" id="GGEC01061177">
    <property type="protein sequence ID" value="MBX41661.1"/>
    <property type="molecule type" value="Transcribed_RNA"/>
</dbReference>
<reference evidence="1" key="1">
    <citation type="submission" date="2018-02" db="EMBL/GenBank/DDBJ databases">
        <title>Rhizophora mucronata_Transcriptome.</title>
        <authorList>
            <person name="Meera S.P."/>
            <person name="Sreeshan A."/>
            <person name="Augustine A."/>
        </authorList>
    </citation>
    <scope>NUCLEOTIDE SEQUENCE</scope>
    <source>
        <tissue evidence="1">Leaf</tissue>
    </source>
</reference>
<dbReference type="AlphaFoldDB" id="A0A2P2NGQ6"/>
<organism evidence="1">
    <name type="scientific">Rhizophora mucronata</name>
    <name type="common">Asiatic mangrove</name>
    <dbReference type="NCBI Taxonomy" id="61149"/>
    <lineage>
        <taxon>Eukaryota</taxon>
        <taxon>Viridiplantae</taxon>
        <taxon>Streptophyta</taxon>
        <taxon>Embryophyta</taxon>
        <taxon>Tracheophyta</taxon>
        <taxon>Spermatophyta</taxon>
        <taxon>Magnoliopsida</taxon>
        <taxon>eudicotyledons</taxon>
        <taxon>Gunneridae</taxon>
        <taxon>Pentapetalae</taxon>
        <taxon>rosids</taxon>
        <taxon>fabids</taxon>
        <taxon>Malpighiales</taxon>
        <taxon>Rhizophoraceae</taxon>
        <taxon>Rhizophora</taxon>
    </lineage>
</organism>
<sequence length="47" mass="5547">MQNNKNFIFLVLKSPFNFCSSHQACLHKFFCGLECHLHKDMKTINCQ</sequence>
<accession>A0A2P2NGQ6</accession>
<protein>
    <submittedName>
        <fullName evidence="1">Uncharacterized protein</fullName>
    </submittedName>
</protein>
<evidence type="ECO:0000313" key="1">
    <source>
        <dbReference type="EMBL" id="MBX41661.1"/>
    </source>
</evidence>
<proteinExistence type="predicted"/>